<dbReference type="CDD" id="cd07765">
    <property type="entry name" value="KRAB_A-box"/>
    <property type="match status" value="1"/>
</dbReference>
<accession>A0ABN9KWG9</accession>
<dbReference type="Proteomes" id="UP001176940">
    <property type="component" value="Unassembled WGS sequence"/>
</dbReference>
<evidence type="ECO:0000313" key="9">
    <source>
        <dbReference type="EMBL" id="CAJ0926892.1"/>
    </source>
</evidence>
<feature type="domain" description="C2H2-type" evidence="8">
    <location>
        <begin position="212"/>
        <end position="239"/>
    </location>
</feature>
<dbReference type="InterPro" id="IPR013087">
    <property type="entry name" value="Znf_C2H2_type"/>
</dbReference>
<name>A0ABN9KWG9_9NEOB</name>
<dbReference type="SUPFAM" id="SSF109640">
    <property type="entry name" value="KRAB domain (Kruppel-associated box)"/>
    <property type="match status" value="1"/>
</dbReference>
<reference evidence="9" key="1">
    <citation type="submission" date="2023-07" db="EMBL/GenBank/DDBJ databases">
        <authorList>
            <person name="Stuckert A."/>
        </authorList>
    </citation>
    <scope>NUCLEOTIDE SEQUENCE</scope>
</reference>
<comment type="subcellular location">
    <subcellularLocation>
        <location evidence="1">Nucleus</location>
    </subcellularLocation>
</comment>
<keyword evidence="10" id="KW-1185">Reference proteome</keyword>
<dbReference type="InterPro" id="IPR036236">
    <property type="entry name" value="Znf_C2H2_sf"/>
</dbReference>
<keyword evidence="3" id="KW-0677">Repeat</keyword>
<dbReference type="InterPro" id="IPR001909">
    <property type="entry name" value="KRAB"/>
</dbReference>
<evidence type="ECO:0000256" key="6">
    <source>
        <dbReference type="ARBA" id="ARBA00023242"/>
    </source>
</evidence>
<evidence type="ECO:0000256" key="4">
    <source>
        <dbReference type="ARBA" id="ARBA00022771"/>
    </source>
</evidence>
<dbReference type="SMART" id="SM00355">
    <property type="entry name" value="ZnF_C2H2"/>
    <property type="match status" value="3"/>
</dbReference>
<protein>
    <recommendedName>
        <fullName evidence="8">C2H2-type domain-containing protein</fullName>
    </recommendedName>
</protein>
<dbReference type="Pfam" id="PF00096">
    <property type="entry name" value="zf-C2H2"/>
    <property type="match status" value="3"/>
</dbReference>
<dbReference type="InterPro" id="IPR036051">
    <property type="entry name" value="KRAB_dom_sf"/>
</dbReference>
<evidence type="ECO:0000313" key="10">
    <source>
        <dbReference type="Proteomes" id="UP001176940"/>
    </source>
</evidence>
<dbReference type="Gene3D" id="6.10.140.140">
    <property type="match status" value="1"/>
</dbReference>
<keyword evidence="4 7" id="KW-0863">Zinc-finger</keyword>
<evidence type="ECO:0000256" key="7">
    <source>
        <dbReference type="PROSITE-ProRule" id="PRU00042"/>
    </source>
</evidence>
<sequence length="278" mass="32235">MMEKDDWHMTERLLNITLEIIYLLTGEVAVRRQDVTVYFSMEEWEYLEGHKDLYKDVMMDNPQPFISSDGSNEQSSADEDLINIKVEVRKLEEETCVKNDHLCKEEETPTYINKDGQYIGTNPWDTCLDLPQCCKIEGNIVPDSLERPVIPVMCHIHQQTSDIHYETRSKTTEVSKVRRNCKSYQCAQCSKTFTQNADLIRHSRVHTGERPFLCTDCGKCFTQKSALVYHKRIHTGERPFLCYDCGKCFAHKSILINHHRIHTGEKPFSCSDCGCLLL</sequence>
<dbReference type="Pfam" id="PF01352">
    <property type="entry name" value="KRAB"/>
    <property type="match status" value="1"/>
</dbReference>
<feature type="domain" description="C2H2-type" evidence="8">
    <location>
        <begin position="184"/>
        <end position="211"/>
    </location>
</feature>
<dbReference type="SUPFAM" id="SSF57667">
    <property type="entry name" value="beta-beta-alpha zinc fingers"/>
    <property type="match status" value="2"/>
</dbReference>
<organism evidence="9 10">
    <name type="scientific">Ranitomeya imitator</name>
    <name type="common">mimic poison frog</name>
    <dbReference type="NCBI Taxonomy" id="111125"/>
    <lineage>
        <taxon>Eukaryota</taxon>
        <taxon>Metazoa</taxon>
        <taxon>Chordata</taxon>
        <taxon>Craniata</taxon>
        <taxon>Vertebrata</taxon>
        <taxon>Euteleostomi</taxon>
        <taxon>Amphibia</taxon>
        <taxon>Batrachia</taxon>
        <taxon>Anura</taxon>
        <taxon>Neobatrachia</taxon>
        <taxon>Hyloidea</taxon>
        <taxon>Dendrobatidae</taxon>
        <taxon>Dendrobatinae</taxon>
        <taxon>Ranitomeya</taxon>
    </lineage>
</organism>
<dbReference type="PANTHER" id="PTHR23234:SF8">
    <property type="entry name" value="C2H2-TYPE DOMAIN-CONTAINING PROTEIN"/>
    <property type="match status" value="1"/>
</dbReference>
<keyword evidence="6" id="KW-0539">Nucleus</keyword>
<dbReference type="PROSITE" id="PS50157">
    <property type="entry name" value="ZINC_FINGER_C2H2_2"/>
    <property type="match status" value="3"/>
</dbReference>
<feature type="non-terminal residue" evidence="9">
    <location>
        <position position="278"/>
    </location>
</feature>
<keyword evidence="2" id="KW-0479">Metal-binding</keyword>
<evidence type="ECO:0000256" key="1">
    <source>
        <dbReference type="ARBA" id="ARBA00004123"/>
    </source>
</evidence>
<keyword evidence="5" id="KW-0862">Zinc</keyword>
<evidence type="ECO:0000256" key="3">
    <source>
        <dbReference type="ARBA" id="ARBA00022737"/>
    </source>
</evidence>
<gene>
    <name evidence="9" type="ORF">RIMI_LOCUS2900802</name>
</gene>
<dbReference type="InterPro" id="IPR050758">
    <property type="entry name" value="Znf_C2H2-type"/>
</dbReference>
<dbReference type="Gene3D" id="3.30.160.60">
    <property type="entry name" value="Classic Zinc Finger"/>
    <property type="match status" value="4"/>
</dbReference>
<feature type="domain" description="C2H2-type" evidence="8">
    <location>
        <begin position="240"/>
        <end position="267"/>
    </location>
</feature>
<evidence type="ECO:0000256" key="2">
    <source>
        <dbReference type="ARBA" id="ARBA00022723"/>
    </source>
</evidence>
<comment type="caution">
    <text evidence="9">The sequence shown here is derived from an EMBL/GenBank/DDBJ whole genome shotgun (WGS) entry which is preliminary data.</text>
</comment>
<evidence type="ECO:0000259" key="8">
    <source>
        <dbReference type="PROSITE" id="PS50157"/>
    </source>
</evidence>
<proteinExistence type="predicted"/>
<evidence type="ECO:0000256" key="5">
    <source>
        <dbReference type="ARBA" id="ARBA00022833"/>
    </source>
</evidence>
<dbReference type="EMBL" id="CAUEEQ010004213">
    <property type="protein sequence ID" value="CAJ0926892.1"/>
    <property type="molecule type" value="Genomic_DNA"/>
</dbReference>
<dbReference type="PANTHER" id="PTHR23234">
    <property type="entry name" value="ZNF44 PROTEIN"/>
    <property type="match status" value="1"/>
</dbReference>
<dbReference type="PROSITE" id="PS00028">
    <property type="entry name" value="ZINC_FINGER_C2H2_1"/>
    <property type="match status" value="3"/>
</dbReference>